<feature type="compositionally biased region" description="Basic and acidic residues" evidence="2">
    <location>
        <begin position="343"/>
        <end position="356"/>
    </location>
</feature>
<feature type="compositionally biased region" description="Basic and acidic residues" evidence="2">
    <location>
        <begin position="273"/>
        <end position="297"/>
    </location>
</feature>
<evidence type="ECO:0000259" key="3">
    <source>
        <dbReference type="PROSITE" id="PS50192"/>
    </source>
</evidence>
<dbReference type="GO" id="GO:0005484">
    <property type="term" value="F:SNAP receptor activity"/>
    <property type="evidence" value="ECO:0007669"/>
    <property type="project" value="TreeGrafter"/>
</dbReference>
<sequence length="429" mass="46030">YLGLLGSNKAMDDYRRYRNSSASSGPSSTGSGSPWQPRSGYGGGGPGSSRNGPGGAHNSSPHSSSGYGSGPSSMRNGTGSGYGSPHGSSGYGSSPGGGHHRSSPHGQSPQYQPHPSASPYGAQGSYRSPQGHDDPALVEQDEYDHVRGQVRTIKQDTLASSRNALKTLCETEQVGATTLKTLGDQTMQLNGVNQQLTIADLQTDVSLDKTAELKQLNRNFMVPTFRNPFGKKKRKEQELQRQVALHEKGISAKEQDKRAEVQDRGRLFQMGWRETKPEPEDDAKGKKGSREGRRDGKGGSGPTATGSSYAAMSSATADGSPYGNGQSPYASRSSGYRGPPLSAEDRARYTLKRDPHQAGTASDNDDDELENEIHQNTHEMLGAISNLKKMGLNMQSELTIQNKRLDGMASQSDKVSGKIFTSQYRVDKM</sequence>
<dbReference type="AlphaFoldDB" id="A0A9W8EB37"/>
<dbReference type="InterPro" id="IPR000727">
    <property type="entry name" value="T_SNARE_dom"/>
</dbReference>
<dbReference type="GO" id="GO:0005886">
    <property type="term" value="C:plasma membrane"/>
    <property type="evidence" value="ECO:0007669"/>
    <property type="project" value="TreeGrafter"/>
</dbReference>
<feature type="compositionally biased region" description="Polar residues" evidence="2">
    <location>
        <begin position="302"/>
        <end position="334"/>
    </location>
</feature>
<feature type="region of interest" description="Disordered" evidence="2">
    <location>
        <begin position="245"/>
        <end position="367"/>
    </location>
</feature>
<evidence type="ECO:0000256" key="2">
    <source>
        <dbReference type="SAM" id="MobiDB-lite"/>
    </source>
</evidence>
<proteinExistence type="inferred from homology"/>
<dbReference type="PANTHER" id="PTHR19305">
    <property type="entry name" value="SYNAPTOSOMAL ASSOCIATED PROTEIN"/>
    <property type="match status" value="1"/>
</dbReference>
<keyword evidence="5" id="KW-1185">Reference proteome</keyword>
<evidence type="ECO:0000313" key="4">
    <source>
        <dbReference type="EMBL" id="KAJ1973458.1"/>
    </source>
</evidence>
<name>A0A9W8EB37_9FUNG</name>
<accession>A0A9W8EB37</accession>
<evidence type="ECO:0000313" key="5">
    <source>
        <dbReference type="Proteomes" id="UP001151582"/>
    </source>
</evidence>
<dbReference type="PANTHER" id="PTHR19305:SF9">
    <property type="entry name" value="SYNAPTOSOMAL-ASSOCIATED PROTEIN 29"/>
    <property type="match status" value="1"/>
</dbReference>
<comment type="caution">
    <text evidence="4">The sequence shown here is derived from an EMBL/GenBank/DDBJ whole genome shotgun (WGS) entry which is preliminary data.</text>
</comment>
<feature type="compositionally biased region" description="Low complexity" evidence="2">
    <location>
        <begin position="20"/>
        <end position="39"/>
    </location>
</feature>
<comment type="similarity">
    <text evidence="1">Belongs to the SNAP-25 family.</text>
</comment>
<dbReference type="Proteomes" id="UP001151582">
    <property type="component" value="Unassembled WGS sequence"/>
</dbReference>
<dbReference type="OrthoDB" id="18679at2759"/>
<feature type="compositionally biased region" description="Basic and acidic residues" evidence="2">
    <location>
        <begin position="245"/>
        <end position="266"/>
    </location>
</feature>
<dbReference type="PROSITE" id="PS50192">
    <property type="entry name" value="T_SNARE"/>
    <property type="match status" value="1"/>
</dbReference>
<dbReference type="Gene3D" id="1.20.5.110">
    <property type="match status" value="2"/>
</dbReference>
<evidence type="ECO:0000256" key="1">
    <source>
        <dbReference type="ARBA" id="ARBA00009480"/>
    </source>
</evidence>
<feature type="non-terminal residue" evidence="4">
    <location>
        <position position="1"/>
    </location>
</feature>
<reference evidence="4" key="1">
    <citation type="submission" date="2022-07" db="EMBL/GenBank/DDBJ databases">
        <title>Phylogenomic reconstructions and comparative analyses of Kickxellomycotina fungi.</title>
        <authorList>
            <person name="Reynolds N.K."/>
            <person name="Stajich J.E."/>
            <person name="Barry K."/>
            <person name="Grigoriev I.V."/>
            <person name="Crous P."/>
            <person name="Smith M.E."/>
        </authorList>
    </citation>
    <scope>NUCLEOTIDE SEQUENCE</scope>
    <source>
        <strain evidence="4">RSA 567</strain>
    </source>
</reference>
<feature type="region of interest" description="Disordered" evidence="2">
    <location>
        <begin position="16"/>
        <end position="136"/>
    </location>
</feature>
<feature type="domain" description="T-SNARE coiled-coil homology" evidence="3">
    <location>
        <begin position="367"/>
        <end position="429"/>
    </location>
</feature>
<dbReference type="GO" id="GO:0006887">
    <property type="term" value="P:exocytosis"/>
    <property type="evidence" value="ECO:0007669"/>
    <property type="project" value="TreeGrafter"/>
</dbReference>
<dbReference type="GO" id="GO:0019905">
    <property type="term" value="F:syntaxin binding"/>
    <property type="evidence" value="ECO:0007669"/>
    <property type="project" value="TreeGrafter"/>
</dbReference>
<organism evidence="4 5">
    <name type="scientific">Dimargaris verticillata</name>
    <dbReference type="NCBI Taxonomy" id="2761393"/>
    <lineage>
        <taxon>Eukaryota</taxon>
        <taxon>Fungi</taxon>
        <taxon>Fungi incertae sedis</taxon>
        <taxon>Zoopagomycota</taxon>
        <taxon>Kickxellomycotina</taxon>
        <taxon>Dimargaritomycetes</taxon>
        <taxon>Dimargaritales</taxon>
        <taxon>Dimargaritaceae</taxon>
        <taxon>Dimargaris</taxon>
    </lineage>
</organism>
<dbReference type="EMBL" id="JANBQB010000819">
    <property type="protein sequence ID" value="KAJ1973458.1"/>
    <property type="molecule type" value="Genomic_DNA"/>
</dbReference>
<gene>
    <name evidence="4" type="primary">SEC9</name>
    <name evidence="4" type="ORF">H4R34_005069</name>
</gene>
<dbReference type="SUPFAM" id="SSF58038">
    <property type="entry name" value="SNARE fusion complex"/>
    <property type="match status" value="2"/>
</dbReference>
<feature type="compositionally biased region" description="Low complexity" evidence="2">
    <location>
        <begin position="56"/>
        <end position="73"/>
    </location>
</feature>
<feature type="compositionally biased region" description="Gly residues" evidence="2">
    <location>
        <begin position="78"/>
        <end position="97"/>
    </location>
</feature>
<feature type="compositionally biased region" description="Gly residues" evidence="2">
    <location>
        <begin position="40"/>
        <end position="55"/>
    </location>
</feature>
<protein>
    <submittedName>
        <fullName evidence="4">Protein transport protein S9 plasma membrane t-SNARE</fullName>
    </submittedName>
</protein>
<dbReference type="GO" id="GO:0006906">
    <property type="term" value="P:vesicle fusion"/>
    <property type="evidence" value="ECO:0007669"/>
    <property type="project" value="TreeGrafter"/>
</dbReference>
<dbReference type="SMART" id="SM00397">
    <property type="entry name" value="t_SNARE"/>
    <property type="match status" value="1"/>
</dbReference>
<dbReference type="GO" id="GO:0031201">
    <property type="term" value="C:SNARE complex"/>
    <property type="evidence" value="ECO:0007669"/>
    <property type="project" value="TreeGrafter"/>
</dbReference>